<dbReference type="InterPro" id="IPR051177">
    <property type="entry name" value="CIK-Related_Protein"/>
</dbReference>
<comment type="caution">
    <text evidence="4">The sequence shown here is derived from an EMBL/GenBank/DDBJ whole genome shotgun (WGS) entry which is preliminary data.</text>
</comment>
<dbReference type="SUPFAM" id="SSF56112">
    <property type="entry name" value="Protein kinase-like (PK-like)"/>
    <property type="match status" value="1"/>
</dbReference>
<dbReference type="SMART" id="SM00220">
    <property type="entry name" value="S_TKc"/>
    <property type="match status" value="1"/>
</dbReference>
<dbReference type="GO" id="GO:0005524">
    <property type="term" value="F:ATP binding"/>
    <property type="evidence" value="ECO:0007669"/>
    <property type="project" value="InterPro"/>
</dbReference>
<feature type="compositionally biased region" description="Polar residues" evidence="2">
    <location>
        <begin position="794"/>
        <end position="819"/>
    </location>
</feature>
<dbReference type="PANTHER" id="PTHR12984:SF6">
    <property type="entry name" value="SCY1-LIKE PROTEIN 2"/>
    <property type="match status" value="1"/>
</dbReference>
<feature type="region of interest" description="Disordered" evidence="2">
    <location>
        <begin position="794"/>
        <end position="825"/>
    </location>
</feature>
<evidence type="ECO:0000313" key="5">
    <source>
        <dbReference type="Proteomes" id="UP000614601"/>
    </source>
</evidence>
<sequence length="825" mass="91801">MDYLNKFKSTVSSVAAQVTQALPGNPIFREYDVQGQIATAGPGLCWKIFAGTKNSTKQAVAIWLFEKKTVDKWPKLDKEAFAELLKKEESRDNIAFCTEPIFSSLSNLCGDTENLNERPDHLENFIFENIEVEHGLFQLSEALTFLHNDAKILHRNLCPNSVIINAKGAWKLAGFDFCINGVSDGQGKVVCEPFEWNRSLNSAFLPNLDFASPETVNAATVFNKNKSVIKSRGNMDTYKKDIDKLSGTPYWLSNVPEVYKDDLKSCLNINQQLRPDTFQLSKSRLFEHASLKTLNYLESLMQMDNAQKMTFFKGLPNVLISFSKRPLVQKVLPCLSEQFGTVELVPFILPSVFYISQQVSDKEFADTILPCLIPVFQMQRPYQIVLLLLQQMPLLLQKTPEAEVKKHVLPMIYNSLSNDNPRIQELCLSIVPTIGKLVDRDAMRANLLPKLLKLILEGSVLAIRVQTLICLSKLLPTLEPWMVNDQILPALPKINSKEPGVLMAVLGIYKLTFESEKFGVTKELCAKSVLPFLISTMVENTLNLSQFEQYVALTKVMLKKVEGEQRTRLEQLSAGQEEQRNIGDFNDIFNKTDSIKLDDLASTFPKPNSTVSRPNPSPSPMSNHQTTKPDVHMDLFSGKMSTSTVQPAGNITEPMGMNKQKSNVFDGLDDFDPFKSTKSSFSSTSSTPFSSGPSANMSSFPAPPASNNAYQNSFMPPPPSTSNPVNRMNNMTAFNGNNSKADPFADLLSSNINSLTGNRTNPMMNMSGTNPSMVGNNVPLGMSTTNQPMMNIPGSQFKSMSNPPSMNNMTSQSKPQTDNLLDFLN</sequence>
<dbReference type="InterPro" id="IPR016024">
    <property type="entry name" value="ARM-type_fold"/>
</dbReference>
<dbReference type="Proteomes" id="UP000614601">
    <property type="component" value="Unassembled WGS sequence"/>
</dbReference>
<accession>A0A811LLJ3</accession>
<feature type="region of interest" description="Disordered" evidence="2">
    <location>
        <begin position="677"/>
        <end position="698"/>
    </location>
</feature>
<evidence type="ECO:0000313" key="4">
    <source>
        <dbReference type="EMBL" id="CAD5229126.1"/>
    </source>
</evidence>
<evidence type="ECO:0000256" key="1">
    <source>
        <dbReference type="ARBA" id="ARBA00038349"/>
    </source>
</evidence>
<dbReference type="EMBL" id="CAJFDH010000006">
    <property type="protein sequence ID" value="CAD5229126.1"/>
    <property type="molecule type" value="Genomic_DNA"/>
</dbReference>
<evidence type="ECO:0000259" key="3">
    <source>
        <dbReference type="PROSITE" id="PS50011"/>
    </source>
</evidence>
<dbReference type="GO" id="GO:0004672">
    <property type="term" value="F:protein kinase activity"/>
    <property type="evidence" value="ECO:0007669"/>
    <property type="project" value="InterPro"/>
</dbReference>
<dbReference type="PROSITE" id="PS50011">
    <property type="entry name" value="PROTEIN_KINASE_DOM"/>
    <property type="match status" value="1"/>
</dbReference>
<name>A0A811LLJ3_9BILA</name>
<dbReference type="Gene3D" id="1.10.510.10">
    <property type="entry name" value="Transferase(Phosphotransferase) domain 1"/>
    <property type="match status" value="1"/>
</dbReference>
<dbReference type="PANTHER" id="PTHR12984">
    <property type="entry name" value="SCY1-RELATED S/T PROTEIN KINASE-LIKE"/>
    <property type="match status" value="1"/>
</dbReference>
<protein>
    <recommendedName>
        <fullName evidence="3">Protein kinase domain-containing protein</fullName>
    </recommendedName>
</protein>
<keyword evidence="5" id="KW-1185">Reference proteome</keyword>
<feature type="region of interest" description="Disordered" evidence="2">
    <location>
        <begin position="600"/>
        <end position="628"/>
    </location>
</feature>
<gene>
    <name evidence="4" type="ORF">BOKJ2_LOCUS13185</name>
</gene>
<feature type="compositionally biased region" description="Low complexity" evidence="2">
    <location>
        <begin position="677"/>
        <end position="694"/>
    </location>
</feature>
<reference evidence="4" key="1">
    <citation type="submission" date="2020-09" db="EMBL/GenBank/DDBJ databases">
        <authorList>
            <person name="Kikuchi T."/>
        </authorList>
    </citation>
    <scope>NUCLEOTIDE SEQUENCE</scope>
    <source>
        <strain evidence="4">SH1</strain>
    </source>
</reference>
<dbReference type="OrthoDB" id="79687at2759"/>
<dbReference type="InterPro" id="IPR000719">
    <property type="entry name" value="Prot_kinase_dom"/>
</dbReference>
<dbReference type="SUPFAM" id="SSF48371">
    <property type="entry name" value="ARM repeat"/>
    <property type="match status" value="1"/>
</dbReference>
<evidence type="ECO:0000256" key="2">
    <source>
        <dbReference type="SAM" id="MobiDB-lite"/>
    </source>
</evidence>
<proteinExistence type="inferred from homology"/>
<dbReference type="EMBL" id="CAJFCW020000006">
    <property type="protein sequence ID" value="CAG9125849.1"/>
    <property type="molecule type" value="Genomic_DNA"/>
</dbReference>
<organism evidence="4 5">
    <name type="scientific">Bursaphelenchus okinawaensis</name>
    <dbReference type="NCBI Taxonomy" id="465554"/>
    <lineage>
        <taxon>Eukaryota</taxon>
        <taxon>Metazoa</taxon>
        <taxon>Ecdysozoa</taxon>
        <taxon>Nematoda</taxon>
        <taxon>Chromadorea</taxon>
        <taxon>Rhabditida</taxon>
        <taxon>Tylenchina</taxon>
        <taxon>Tylenchomorpha</taxon>
        <taxon>Aphelenchoidea</taxon>
        <taxon>Aphelenchoididae</taxon>
        <taxon>Bursaphelenchus</taxon>
    </lineage>
</organism>
<dbReference type="Proteomes" id="UP000783686">
    <property type="component" value="Unassembled WGS sequence"/>
</dbReference>
<dbReference type="AlphaFoldDB" id="A0A811LLJ3"/>
<comment type="similarity">
    <text evidence="1">Belongs to the protein kinase superfamily.</text>
</comment>
<dbReference type="CDD" id="cd14011">
    <property type="entry name" value="PK_SCY1_like"/>
    <property type="match status" value="1"/>
</dbReference>
<dbReference type="Gene3D" id="1.25.10.10">
    <property type="entry name" value="Leucine-rich Repeat Variant"/>
    <property type="match status" value="1"/>
</dbReference>
<dbReference type="InterPro" id="IPR011989">
    <property type="entry name" value="ARM-like"/>
</dbReference>
<dbReference type="InterPro" id="IPR011009">
    <property type="entry name" value="Kinase-like_dom_sf"/>
</dbReference>
<feature type="domain" description="Protein kinase" evidence="3">
    <location>
        <begin position="34"/>
        <end position="320"/>
    </location>
</feature>